<dbReference type="Gene3D" id="3.10.450.50">
    <property type="match status" value="1"/>
</dbReference>
<protein>
    <recommendedName>
        <fullName evidence="4">Nuclear transport factor 2 family protein</fullName>
    </recommendedName>
</protein>
<gene>
    <name evidence="2" type="ORF">J2S13_001365</name>
</gene>
<proteinExistence type="predicted"/>
<evidence type="ECO:0000256" key="1">
    <source>
        <dbReference type="SAM" id="MobiDB-lite"/>
    </source>
</evidence>
<dbReference type="InterPro" id="IPR032710">
    <property type="entry name" value="NTF2-like_dom_sf"/>
</dbReference>
<name>A0AAJ1WKC0_9BACI</name>
<evidence type="ECO:0008006" key="4">
    <source>
        <dbReference type="Google" id="ProtNLM"/>
    </source>
</evidence>
<evidence type="ECO:0000313" key="2">
    <source>
        <dbReference type="EMBL" id="MDQ0214966.1"/>
    </source>
</evidence>
<dbReference type="SUPFAM" id="SSF54427">
    <property type="entry name" value="NTF2-like"/>
    <property type="match status" value="1"/>
</dbReference>
<dbReference type="AlphaFoldDB" id="A0AAJ1WKC0"/>
<dbReference type="EMBL" id="JAUSUC010000012">
    <property type="protein sequence ID" value="MDQ0214966.1"/>
    <property type="molecule type" value="Genomic_DNA"/>
</dbReference>
<dbReference type="RefSeq" id="WP_307256961.1">
    <property type="nucleotide sequence ID" value="NZ_JAUSUC010000012.1"/>
</dbReference>
<dbReference type="PROSITE" id="PS51257">
    <property type="entry name" value="PROKAR_LIPOPROTEIN"/>
    <property type="match status" value="1"/>
</dbReference>
<dbReference type="Proteomes" id="UP001237207">
    <property type="component" value="Unassembled WGS sequence"/>
</dbReference>
<accession>A0AAJ1WKC0</accession>
<keyword evidence="3" id="KW-1185">Reference proteome</keyword>
<feature type="region of interest" description="Disordered" evidence="1">
    <location>
        <begin position="31"/>
        <end position="70"/>
    </location>
</feature>
<reference evidence="2" key="1">
    <citation type="submission" date="2023-07" db="EMBL/GenBank/DDBJ databases">
        <title>Genomic Encyclopedia of Type Strains, Phase IV (KMG-IV): sequencing the most valuable type-strain genomes for metagenomic binning, comparative biology and taxonomic classification.</title>
        <authorList>
            <person name="Goeker M."/>
        </authorList>
    </citation>
    <scope>NUCLEOTIDE SEQUENCE</scope>
    <source>
        <strain evidence="2">DSM 23947</strain>
    </source>
</reference>
<organism evidence="2 3">
    <name type="scientific">Oikeobacillus pervagus</name>
    <dbReference type="NCBI Taxonomy" id="1325931"/>
    <lineage>
        <taxon>Bacteria</taxon>
        <taxon>Bacillati</taxon>
        <taxon>Bacillota</taxon>
        <taxon>Bacilli</taxon>
        <taxon>Bacillales</taxon>
        <taxon>Bacillaceae</taxon>
        <taxon>Oikeobacillus</taxon>
    </lineage>
</organism>
<sequence>MKKMIKEVMFLKWNKWGTVLIVGTMLLSGCGDDQEDKKEQQTETSDQQISEDQKEQTSENPSPLKEAKNIPAEEKEAILKVVNQHIQAFNEKNIEKYMETISKNSESFKYEDEEKYVKDMFTKFDMKMEPENKLIIGYNKKEKTANIYMDIKSTTKDLGSGKIVEDAFRQISIYKKEKDGWKLISTSAMK</sequence>
<evidence type="ECO:0000313" key="3">
    <source>
        <dbReference type="Proteomes" id="UP001237207"/>
    </source>
</evidence>
<comment type="caution">
    <text evidence="2">The sequence shown here is derived from an EMBL/GenBank/DDBJ whole genome shotgun (WGS) entry which is preliminary data.</text>
</comment>